<dbReference type="KEGG" id="mmag:MMAD_40670"/>
<dbReference type="Proteomes" id="UP000466517">
    <property type="component" value="Chromosome"/>
</dbReference>
<reference evidence="1 2" key="1">
    <citation type="journal article" date="2019" name="Emerg. Microbes Infect.">
        <title>Comprehensive subspecies identification of 175 nontuberculous mycobacteria species based on 7547 genomic profiles.</title>
        <authorList>
            <person name="Matsumoto Y."/>
            <person name="Kinjo T."/>
            <person name="Motooka D."/>
            <person name="Nabeya D."/>
            <person name="Jung N."/>
            <person name="Uechi K."/>
            <person name="Horii T."/>
            <person name="Iida T."/>
            <person name="Fujita J."/>
            <person name="Nakamura S."/>
        </authorList>
    </citation>
    <scope>NUCLEOTIDE SEQUENCE [LARGE SCALE GENOMIC DNA]</scope>
    <source>
        <strain evidence="1 2">JCM 13574</strain>
    </source>
</reference>
<dbReference type="AlphaFoldDB" id="A0A7I7XKY0"/>
<accession>A0A7I7XKY0</accession>
<evidence type="ECO:0000313" key="2">
    <source>
        <dbReference type="Proteomes" id="UP000466517"/>
    </source>
</evidence>
<name>A0A7I7XKY0_9MYCO</name>
<protein>
    <submittedName>
        <fullName evidence="1">Uncharacterized protein</fullName>
    </submittedName>
</protein>
<evidence type="ECO:0000313" key="1">
    <source>
        <dbReference type="EMBL" id="BBZ29772.1"/>
    </source>
</evidence>
<dbReference type="EMBL" id="AP022610">
    <property type="protein sequence ID" value="BBZ29772.1"/>
    <property type="molecule type" value="Genomic_DNA"/>
</dbReference>
<gene>
    <name evidence="1" type="ORF">MMAD_40670</name>
</gene>
<proteinExistence type="predicted"/>
<sequence length="70" mass="7513">MRLSNSRGCVQLYYVGYSSVQALVVASGQPRPASHPKTQEQAIAFWANRPVGVKPFSFAVEAGSGFNPQA</sequence>
<organism evidence="1 2">
    <name type="scientific">Mycolicibacterium madagascariense</name>
    <dbReference type="NCBI Taxonomy" id="212765"/>
    <lineage>
        <taxon>Bacteria</taxon>
        <taxon>Bacillati</taxon>
        <taxon>Actinomycetota</taxon>
        <taxon>Actinomycetes</taxon>
        <taxon>Mycobacteriales</taxon>
        <taxon>Mycobacteriaceae</taxon>
        <taxon>Mycolicibacterium</taxon>
    </lineage>
</organism>
<keyword evidence="2" id="KW-1185">Reference proteome</keyword>